<evidence type="ECO:0000313" key="3">
    <source>
        <dbReference type="Proteomes" id="UP000282674"/>
    </source>
</evidence>
<feature type="transmembrane region" description="Helical" evidence="1">
    <location>
        <begin position="34"/>
        <end position="55"/>
    </location>
</feature>
<reference evidence="2 3" key="1">
    <citation type="submission" date="2018-10" db="EMBL/GenBank/DDBJ databases">
        <title>Isolation from soil.</title>
        <authorList>
            <person name="Hu J."/>
        </authorList>
    </citation>
    <scope>NUCLEOTIDE SEQUENCE [LARGE SCALE GENOMIC DNA]</scope>
    <source>
        <strain evidence="2 3">NEAU-Ht49</strain>
    </source>
</reference>
<proteinExistence type="predicted"/>
<keyword evidence="3" id="KW-1185">Reference proteome</keyword>
<sequence>MSNVGLVVALPALLVLVALNKKHKGKPKNKLAKAVIAALVLLMAFTVGCGFAYSFVGRWIASGVSGLAHLIGAGGGLAIGLTVVGILWATADVMYDRKADKGAQGWLIFLPTLLALVVGGQLGATGGQAVAVFFDHAHTFLAQMGGA</sequence>
<evidence type="ECO:0000256" key="1">
    <source>
        <dbReference type="SAM" id="Phobius"/>
    </source>
</evidence>
<name>A0A3M2M701_9ACTN</name>
<feature type="transmembrane region" description="Helical" evidence="1">
    <location>
        <begin position="108"/>
        <end position="134"/>
    </location>
</feature>
<dbReference type="RefSeq" id="WP_122194107.1">
    <property type="nucleotide sequence ID" value="NZ_JBHSKC010000033.1"/>
</dbReference>
<feature type="transmembrane region" description="Helical" evidence="1">
    <location>
        <begin position="67"/>
        <end position="88"/>
    </location>
</feature>
<dbReference type="EMBL" id="RFFG01000014">
    <property type="protein sequence ID" value="RMI45302.1"/>
    <property type="molecule type" value="Genomic_DNA"/>
</dbReference>
<keyword evidence="1" id="KW-0812">Transmembrane</keyword>
<protein>
    <submittedName>
        <fullName evidence="2">Uncharacterized protein</fullName>
    </submittedName>
</protein>
<accession>A0A3M2M701</accession>
<evidence type="ECO:0000313" key="2">
    <source>
        <dbReference type="EMBL" id="RMI45302.1"/>
    </source>
</evidence>
<comment type="caution">
    <text evidence="2">The sequence shown here is derived from an EMBL/GenBank/DDBJ whole genome shotgun (WGS) entry which is preliminary data.</text>
</comment>
<organism evidence="2 3">
    <name type="scientific">Actinomadura harenae</name>
    <dbReference type="NCBI Taxonomy" id="2483351"/>
    <lineage>
        <taxon>Bacteria</taxon>
        <taxon>Bacillati</taxon>
        <taxon>Actinomycetota</taxon>
        <taxon>Actinomycetes</taxon>
        <taxon>Streptosporangiales</taxon>
        <taxon>Thermomonosporaceae</taxon>
        <taxon>Actinomadura</taxon>
    </lineage>
</organism>
<dbReference type="Proteomes" id="UP000282674">
    <property type="component" value="Unassembled WGS sequence"/>
</dbReference>
<gene>
    <name evidence="2" type="ORF">EBO15_10270</name>
</gene>
<dbReference type="AlphaFoldDB" id="A0A3M2M701"/>
<keyword evidence="1" id="KW-0472">Membrane</keyword>
<keyword evidence="1" id="KW-1133">Transmembrane helix</keyword>